<evidence type="ECO:0000313" key="2">
    <source>
        <dbReference type="Proteomes" id="UP001212997"/>
    </source>
</evidence>
<reference evidence="1" key="1">
    <citation type="submission" date="2022-07" db="EMBL/GenBank/DDBJ databases">
        <title>Genome Sequence of Physisporinus lineatus.</title>
        <authorList>
            <person name="Buettner E."/>
        </authorList>
    </citation>
    <scope>NUCLEOTIDE SEQUENCE</scope>
    <source>
        <strain evidence="1">VT162</strain>
    </source>
</reference>
<gene>
    <name evidence="1" type="ORF">NLI96_g12465</name>
</gene>
<accession>A0AAD5UTU5</accession>
<evidence type="ECO:0000313" key="1">
    <source>
        <dbReference type="EMBL" id="KAJ3474421.1"/>
    </source>
</evidence>
<sequence length="113" mass="12745">MNSSTMEDLSANVQDPEHHIMVIANRIQRAIHRVPSCGIDISPEKESFDTWFQLEVTRIREILSKKEGVRIPYVAAAALAYTPTLEEEEEEHLKKSPAPKCPLASLYTSEVPL</sequence>
<dbReference type="AlphaFoldDB" id="A0AAD5UTU5"/>
<protein>
    <submittedName>
        <fullName evidence="1">Uncharacterized protein</fullName>
    </submittedName>
</protein>
<dbReference type="EMBL" id="JANAWD010001067">
    <property type="protein sequence ID" value="KAJ3474421.1"/>
    <property type="molecule type" value="Genomic_DNA"/>
</dbReference>
<keyword evidence="2" id="KW-1185">Reference proteome</keyword>
<dbReference type="Proteomes" id="UP001212997">
    <property type="component" value="Unassembled WGS sequence"/>
</dbReference>
<comment type="caution">
    <text evidence="1">The sequence shown here is derived from an EMBL/GenBank/DDBJ whole genome shotgun (WGS) entry which is preliminary data.</text>
</comment>
<name>A0AAD5UTU5_9APHY</name>
<organism evidence="1 2">
    <name type="scientific">Meripilus lineatus</name>
    <dbReference type="NCBI Taxonomy" id="2056292"/>
    <lineage>
        <taxon>Eukaryota</taxon>
        <taxon>Fungi</taxon>
        <taxon>Dikarya</taxon>
        <taxon>Basidiomycota</taxon>
        <taxon>Agaricomycotina</taxon>
        <taxon>Agaricomycetes</taxon>
        <taxon>Polyporales</taxon>
        <taxon>Meripilaceae</taxon>
        <taxon>Meripilus</taxon>
    </lineage>
</organism>
<proteinExistence type="predicted"/>